<dbReference type="Proteomes" id="UP000231259">
    <property type="component" value="Unassembled WGS sequence"/>
</dbReference>
<evidence type="ECO:0008006" key="3">
    <source>
        <dbReference type="Google" id="ProtNLM"/>
    </source>
</evidence>
<keyword evidence="2" id="KW-1185">Reference proteome</keyword>
<evidence type="ECO:0000313" key="2">
    <source>
        <dbReference type="Proteomes" id="UP000231259"/>
    </source>
</evidence>
<protein>
    <recommendedName>
        <fullName evidence="3">Arginine transporter</fullName>
    </recommendedName>
</protein>
<dbReference type="PROSITE" id="PS51257">
    <property type="entry name" value="PROKAR_LIPOPROTEIN"/>
    <property type="match status" value="1"/>
</dbReference>
<dbReference type="AlphaFoldDB" id="A0A2G8RGZ1"/>
<dbReference type="EMBL" id="AWWI01000051">
    <property type="protein sequence ID" value="PIL20866.1"/>
    <property type="molecule type" value="Genomic_DNA"/>
</dbReference>
<dbReference type="RefSeq" id="WP_099910290.1">
    <property type="nucleotide sequence ID" value="NZ_AWWI01000051.1"/>
</dbReference>
<comment type="caution">
    <text evidence="1">The sequence shown here is derived from an EMBL/GenBank/DDBJ whole genome shotgun (WGS) entry which is preliminary data.</text>
</comment>
<sequence length="114" mass="12757">MRILCGAVALAILAGCGGQRAPDNYGRVTTFSSGPVNTACMTSDRKARNSQLCGCIQTVANRELSRQDQRIAVTFFKDPHRAQEIRQSDRPNHENFWKRYKAFSAQAEQSCRGY</sequence>
<dbReference type="OrthoDB" id="7659053at2"/>
<name>A0A2G8RGZ1_9RHOB</name>
<accession>A0A2G8RGZ1</accession>
<reference evidence="1 2" key="1">
    <citation type="submission" date="2013-09" db="EMBL/GenBank/DDBJ databases">
        <title>Genome sequencing of Phaeobacter antarcticus sp. nov. SM1211.</title>
        <authorList>
            <person name="Zhang X.-Y."/>
            <person name="Liu C."/>
            <person name="Chen X.-L."/>
            <person name="Xie B.-B."/>
            <person name="Qin Q.-L."/>
            <person name="Rong J.-C."/>
            <person name="Zhang Y.-Z."/>
        </authorList>
    </citation>
    <scope>NUCLEOTIDE SEQUENCE [LARGE SCALE GENOMIC DNA]</scope>
    <source>
        <strain evidence="1 2">SM1211</strain>
    </source>
</reference>
<organism evidence="1 2">
    <name type="scientific">Puniceibacterium antarcticum</name>
    <dbReference type="NCBI Taxonomy" id="1206336"/>
    <lineage>
        <taxon>Bacteria</taxon>
        <taxon>Pseudomonadati</taxon>
        <taxon>Pseudomonadota</taxon>
        <taxon>Alphaproteobacteria</taxon>
        <taxon>Rhodobacterales</taxon>
        <taxon>Paracoccaceae</taxon>
        <taxon>Puniceibacterium</taxon>
    </lineage>
</organism>
<proteinExistence type="predicted"/>
<evidence type="ECO:0000313" key="1">
    <source>
        <dbReference type="EMBL" id="PIL20866.1"/>
    </source>
</evidence>
<gene>
    <name evidence="1" type="ORF">P775_07225</name>
</gene>